<dbReference type="GO" id="GO:0044780">
    <property type="term" value="P:bacterial-type flagellum assembly"/>
    <property type="evidence" value="ECO:0007669"/>
    <property type="project" value="InterPro"/>
</dbReference>
<dbReference type="InterPro" id="IPR007809">
    <property type="entry name" value="FlgN-like"/>
</dbReference>
<proteinExistence type="predicted"/>
<dbReference type="InterPro" id="IPR036679">
    <property type="entry name" value="FlgN-like_sf"/>
</dbReference>
<dbReference type="Gene3D" id="1.20.58.300">
    <property type="entry name" value="FlgN-like"/>
    <property type="match status" value="1"/>
</dbReference>
<dbReference type="AlphaFoldDB" id="A0A1F7RM75"/>
<sequence length="169" mass="19404">MLHDETKTAVQNNIQQIKEIIGEELDIYQKLLVFSKDKRKHLINADIERILKMNKETETLILRLKILAEARDSCFKDISNESSYELQQLSEYMEEHEKKEFLETLNKLSNAIIKLNESNNRNGNIIGYMTGYVSQYAAIMGSATSQAYNRMGMFKAVSLQHNPAIVKSG</sequence>
<dbReference type="Pfam" id="PF05130">
    <property type="entry name" value="FlgN"/>
    <property type="match status" value="1"/>
</dbReference>
<comment type="caution">
    <text evidence="2">The sequence shown here is derived from an EMBL/GenBank/DDBJ whole genome shotgun (WGS) entry which is preliminary data.</text>
</comment>
<gene>
    <name evidence="2" type="ORF">A2161_00610</name>
</gene>
<accession>A0A1F7RM75</accession>
<dbReference type="EMBL" id="MGDD01000337">
    <property type="protein sequence ID" value="OGL41977.1"/>
    <property type="molecule type" value="Genomic_DNA"/>
</dbReference>
<name>A0A1F7RM75_9BACT</name>
<dbReference type="SUPFAM" id="SSF140566">
    <property type="entry name" value="FlgN-like"/>
    <property type="match status" value="1"/>
</dbReference>
<reference evidence="2 3" key="1">
    <citation type="journal article" date="2016" name="Nat. Commun.">
        <title>Thousands of microbial genomes shed light on interconnected biogeochemical processes in an aquifer system.</title>
        <authorList>
            <person name="Anantharaman K."/>
            <person name="Brown C.T."/>
            <person name="Hug L.A."/>
            <person name="Sharon I."/>
            <person name="Castelle C.J."/>
            <person name="Probst A.J."/>
            <person name="Thomas B.C."/>
            <person name="Singh A."/>
            <person name="Wilkins M.J."/>
            <person name="Karaoz U."/>
            <person name="Brodie E.L."/>
            <person name="Williams K.H."/>
            <person name="Hubbard S.S."/>
            <person name="Banfield J.F."/>
        </authorList>
    </citation>
    <scope>NUCLEOTIDE SEQUENCE [LARGE SCALE GENOMIC DNA]</scope>
</reference>
<evidence type="ECO:0008006" key="4">
    <source>
        <dbReference type="Google" id="ProtNLM"/>
    </source>
</evidence>
<organism evidence="2 3">
    <name type="scientific">Candidatus Schekmanbacteria bacterium RBG_13_48_7</name>
    <dbReference type="NCBI Taxonomy" id="1817878"/>
    <lineage>
        <taxon>Bacteria</taxon>
        <taxon>Candidatus Schekmaniibacteriota</taxon>
    </lineage>
</organism>
<dbReference type="Proteomes" id="UP000179266">
    <property type="component" value="Unassembled WGS sequence"/>
</dbReference>
<evidence type="ECO:0000313" key="2">
    <source>
        <dbReference type="EMBL" id="OGL41977.1"/>
    </source>
</evidence>
<protein>
    <recommendedName>
        <fullName evidence="4">Flagellar protein FlgN</fullName>
    </recommendedName>
</protein>
<evidence type="ECO:0000313" key="3">
    <source>
        <dbReference type="Proteomes" id="UP000179266"/>
    </source>
</evidence>
<evidence type="ECO:0000256" key="1">
    <source>
        <dbReference type="ARBA" id="ARBA00022795"/>
    </source>
</evidence>
<keyword evidence="1" id="KW-1005">Bacterial flagellum biogenesis</keyword>